<organism evidence="1">
    <name type="scientific">marine metagenome</name>
    <dbReference type="NCBI Taxonomy" id="408172"/>
    <lineage>
        <taxon>unclassified sequences</taxon>
        <taxon>metagenomes</taxon>
        <taxon>ecological metagenomes</taxon>
    </lineage>
</organism>
<name>A0A382Q9C5_9ZZZZ</name>
<dbReference type="InterPro" id="IPR036390">
    <property type="entry name" value="WH_DNA-bd_sf"/>
</dbReference>
<dbReference type="Gene3D" id="1.10.10.10">
    <property type="entry name" value="Winged helix-like DNA-binding domain superfamily/Winged helix DNA-binding domain"/>
    <property type="match status" value="1"/>
</dbReference>
<protein>
    <recommendedName>
        <fullName evidence="2">Acetylserotonin O-methyltransferase dimerisation domain-containing protein</fullName>
    </recommendedName>
</protein>
<dbReference type="InterPro" id="IPR036388">
    <property type="entry name" value="WH-like_DNA-bd_sf"/>
</dbReference>
<accession>A0A382Q9C5</accession>
<reference evidence="1" key="1">
    <citation type="submission" date="2018-05" db="EMBL/GenBank/DDBJ databases">
        <authorList>
            <person name="Lanie J.A."/>
            <person name="Ng W.-L."/>
            <person name="Kazmierczak K.M."/>
            <person name="Andrzejewski T.M."/>
            <person name="Davidsen T.M."/>
            <person name="Wayne K.J."/>
            <person name="Tettelin H."/>
            <person name="Glass J.I."/>
            <person name="Rusch D."/>
            <person name="Podicherti R."/>
            <person name="Tsui H.-C.T."/>
            <person name="Winkler M.E."/>
        </authorList>
    </citation>
    <scope>NUCLEOTIDE SEQUENCE</scope>
</reference>
<dbReference type="EMBL" id="UINC01112547">
    <property type="protein sequence ID" value="SVC81570.1"/>
    <property type="molecule type" value="Genomic_DNA"/>
</dbReference>
<dbReference type="AlphaFoldDB" id="A0A382Q9C5"/>
<evidence type="ECO:0000313" key="1">
    <source>
        <dbReference type="EMBL" id="SVC81570.1"/>
    </source>
</evidence>
<dbReference type="SUPFAM" id="SSF46785">
    <property type="entry name" value="Winged helix' DNA-binding domain"/>
    <property type="match status" value="1"/>
</dbReference>
<evidence type="ECO:0008006" key="2">
    <source>
        <dbReference type="Google" id="ProtNLM"/>
    </source>
</evidence>
<sequence>MNELPIPSTDPTPIFEHFRGAHGTELLVAATCHFGLFDKLSEGPLARGELKEALELKERPFVVLTTALRAVGLLEKDSEERFIATPLALEHLPSNSDFAVNNYIGLAADSPNALAMVERLRTNKPIGSETEEGAAFIFKEGKES</sequence>
<proteinExistence type="predicted"/>
<feature type="non-terminal residue" evidence="1">
    <location>
        <position position="144"/>
    </location>
</feature>
<gene>
    <name evidence="1" type="ORF">METZ01_LOCUS334424</name>
</gene>